<dbReference type="KEGG" id="csa:Csal_1245"/>
<gene>
    <name evidence="2" type="ordered locus">Csal_1245</name>
</gene>
<sequence length="95" mass="10397">MMEHVWRIVDSRLAPWGSLLAAALLAFWLLAYPDTVRSLAWPARVATVVLGSWSLGGGFAHGVGLTGAHKGPSWLRPPWCWGGMAVLVAWLFWVS</sequence>
<dbReference type="HOGENOM" id="CLU_2367783_0_0_6"/>
<keyword evidence="3" id="KW-1185">Reference proteome</keyword>
<evidence type="ECO:0008006" key="4">
    <source>
        <dbReference type="Google" id="ProtNLM"/>
    </source>
</evidence>
<dbReference type="EMBL" id="CP000285">
    <property type="protein sequence ID" value="ABE58600.1"/>
    <property type="molecule type" value="Genomic_DNA"/>
</dbReference>
<dbReference type="Proteomes" id="UP000000239">
    <property type="component" value="Chromosome"/>
</dbReference>
<accession>Q1QY58</accession>
<evidence type="ECO:0000313" key="2">
    <source>
        <dbReference type="EMBL" id="ABE58600.1"/>
    </source>
</evidence>
<dbReference type="STRING" id="290398.Csal_1245"/>
<name>Q1QY58_CHRI1</name>
<keyword evidence="1" id="KW-0472">Membrane</keyword>
<keyword evidence="1" id="KW-1133">Transmembrane helix</keyword>
<protein>
    <recommendedName>
        <fullName evidence="4">Cyd operon protein YbgE</fullName>
    </recommendedName>
</protein>
<organism evidence="2 3">
    <name type="scientific">Chromohalobacter israelensis (strain ATCC BAA-138 / DSM 3043 / CIP 106854 / NCIMB 13768 / 1H11)</name>
    <name type="common">Chromohalobacter salexigens</name>
    <dbReference type="NCBI Taxonomy" id="290398"/>
    <lineage>
        <taxon>Bacteria</taxon>
        <taxon>Pseudomonadati</taxon>
        <taxon>Pseudomonadota</taxon>
        <taxon>Gammaproteobacteria</taxon>
        <taxon>Oceanospirillales</taxon>
        <taxon>Halomonadaceae</taxon>
        <taxon>Chromohalobacter</taxon>
    </lineage>
</organism>
<proteinExistence type="predicted"/>
<evidence type="ECO:0000313" key="3">
    <source>
        <dbReference type="Proteomes" id="UP000000239"/>
    </source>
</evidence>
<evidence type="ECO:0000256" key="1">
    <source>
        <dbReference type="SAM" id="Phobius"/>
    </source>
</evidence>
<feature type="transmembrane region" description="Helical" evidence="1">
    <location>
        <begin position="78"/>
        <end position="94"/>
    </location>
</feature>
<reference evidence="2 3" key="1">
    <citation type="journal article" date="2011" name="Stand. Genomic Sci.">
        <title>Complete genome sequence of the halophilic and highly halotolerant Chromohalobacter salexigens type strain (1H11(T)).</title>
        <authorList>
            <person name="Copeland A."/>
            <person name="O'Connor K."/>
            <person name="Lucas S."/>
            <person name="Lapidus A."/>
            <person name="Berry K.W."/>
            <person name="Detter J.C."/>
            <person name="Del Rio T.G."/>
            <person name="Hammon N."/>
            <person name="Dalin E."/>
            <person name="Tice H."/>
            <person name="Pitluck S."/>
            <person name="Bruce D."/>
            <person name="Goodwin L."/>
            <person name="Han C."/>
            <person name="Tapia R."/>
            <person name="Saunders E."/>
            <person name="Schmutz J."/>
            <person name="Brettin T."/>
            <person name="Larimer F."/>
            <person name="Land M."/>
            <person name="Hauser L."/>
            <person name="Vargas C."/>
            <person name="Nieto J.J."/>
            <person name="Kyrpides N.C."/>
            <person name="Ivanova N."/>
            <person name="Goker M."/>
            <person name="Klenk H.P."/>
            <person name="Csonka L.N."/>
            <person name="Woyke T."/>
        </authorList>
    </citation>
    <scope>NUCLEOTIDE SEQUENCE [LARGE SCALE GENOMIC DNA]</scope>
    <source>
        <strain evidence="3">ATCC BAA-138 / DSM 3043 / CIP 106854 / NCIMB 13768 / 1H11</strain>
    </source>
</reference>
<feature type="transmembrane region" description="Helical" evidence="1">
    <location>
        <begin position="43"/>
        <end position="66"/>
    </location>
</feature>
<keyword evidence="1" id="KW-0812">Transmembrane</keyword>
<dbReference type="AlphaFoldDB" id="Q1QY58"/>